<reference evidence="2" key="1">
    <citation type="submission" date="2025-08" db="UniProtKB">
        <authorList>
            <consortium name="Ensembl"/>
        </authorList>
    </citation>
    <scope>IDENTIFICATION</scope>
</reference>
<name>A0A3Q2E3V4_CYPVA</name>
<protein>
    <recommendedName>
        <fullName evidence="1">DUF4939 domain-containing protein</fullName>
    </recommendedName>
</protein>
<organism evidence="2 3">
    <name type="scientific">Cyprinodon variegatus</name>
    <name type="common">Sheepshead minnow</name>
    <dbReference type="NCBI Taxonomy" id="28743"/>
    <lineage>
        <taxon>Eukaryota</taxon>
        <taxon>Metazoa</taxon>
        <taxon>Chordata</taxon>
        <taxon>Craniata</taxon>
        <taxon>Vertebrata</taxon>
        <taxon>Euteleostomi</taxon>
        <taxon>Actinopterygii</taxon>
        <taxon>Neopterygii</taxon>
        <taxon>Teleostei</taxon>
        <taxon>Neoteleostei</taxon>
        <taxon>Acanthomorphata</taxon>
        <taxon>Ovalentaria</taxon>
        <taxon>Atherinomorphae</taxon>
        <taxon>Cyprinodontiformes</taxon>
        <taxon>Cyprinodontidae</taxon>
        <taxon>Cyprinodon</taxon>
    </lineage>
</organism>
<proteinExistence type="predicted"/>
<dbReference type="STRING" id="28743.ENSCVAP00000026842"/>
<dbReference type="OMA" id="CEWKETF"/>
<sequence length="123" mass="13918">QVADLQIPTVPPLNDRLLAVQRKWTGRIPLLRSESVPSLPDFRPSLFSGESSECKSFLWQCKLFFELNSSSFPNDEKKIIFVLSLLSGKACEWKETFFPSESTITYFRVRATASGWSDAVSPL</sequence>
<dbReference type="AlphaFoldDB" id="A0A3Q2E3V4"/>
<dbReference type="Ensembl" id="ENSCVAT00000017288.1">
    <property type="protein sequence ID" value="ENSCVAP00000026842.1"/>
    <property type="gene ID" value="ENSCVAG00000000331.1"/>
</dbReference>
<dbReference type="GeneTree" id="ENSGT01000000218286"/>
<feature type="domain" description="DUF4939" evidence="1">
    <location>
        <begin position="36"/>
        <end position="104"/>
    </location>
</feature>
<dbReference type="Pfam" id="PF16297">
    <property type="entry name" value="DUF4939"/>
    <property type="match status" value="1"/>
</dbReference>
<dbReference type="InterPro" id="IPR032549">
    <property type="entry name" value="DUF4939"/>
</dbReference>
<evidence type="ECO:0000313" key="3">
    <source>
        <dbReference type="Proteomes" id="UP000265020"/>
    </source>
</evidence>
<evidence type="ECO:0000259" key="1">
    <source>
        <dbReference type="Pfam" id="PF16297"/>
    </source>
</evidence>
<accession>A0A3Q2E3V4</accession>
<reference evidence="2" key="2">
    <citation type="submission" date="2025-09" db="UniProtKB">
        <authorList>
            <consortium name="Ensembl"/>
        </authorList>
    </citation>
    <scope>IDENTIFICATION</scope>
</reference>
<dbReference type="Proteomes" id="UP000265020">
    <property type="component" value="Unassembled WGS sequence"/>
</dbReference>
<evidence type="ECO:0000313" key="2">
    <source>
        <dbReference type="Ensembl" id="ENSCVAP00000026842.1"/>
    </source>
</evidence>
<keyword evidence="3" id="KW-1185">Reference proteome</keyword>